<dbReference type="Proteomes" id="UP000503129">
    <property type="component" value="Chromosome"/>
</dbReference>
<dbReference type="KEGG" id="bsen:DP114_26320"/>
<gene>
    <name evidence="1" type="ORF">DP114_26320</name>
</gene>
<protein>
    <submittedName>
        <fullName evidence="1">4,5-dihydroxyphthalate decarboxylase</fullName>
    </submittedName>
</protein>
<organism evidence="1 2">
    <name type="scientific">Brasilonema sennae CENA114</name>
    <dbReference type="NCBI Taxonomy" id="415709"/>
    <lineage>
        <taxon>Bacteria</taxon>
        <taxon>Bacillati</taxon>
        <taxon>Cyanobacteriota</taxon>
        <taxon>Cyanophyceae</taxon>
        <taxon>Nostocales</taxon>
        <taxon>Scytonemataceae</taxon>
        <taxon>Brasilonema</taxon>
        <taxon>Bromeliae group (in: Brasilonema)</taxon>
    </lineage>
</organism>
<dbReference type="EMBL" id="CP030118">
    <property type="protein sequence ID" value="QDL10953.1"/>
    <property type="molecule type" value="Genomic_DNA"/>
</dbReference>
<evidence type="ECO:0000313" key="2">
    <source>
        <dbReference type="Proteomes" id="UP000503129"/>
    </source>
</evidence>
<dbReference type="RefSeq" id="WP_171977493.1">
    <property type="nucleotide sequence ID" value="NZ_CAWOXK010000001.1"/>
</dbReference>
<proteinExistence type="predicted"/>
<dbReference type="AlphaFoldDB" id="A0A856MI81"/>
<evidence type="ECO:0000313" key="1">
    <source>
        <dbReference type="EMBL" id="QDL10953.1"/>
    </source>
</evidence>
<accession>A0A856MI81</accession>
<sequence>MADLKLDIAFWNYDRTRALADGTVKIEGVDATYHSAPIVTEIFQGMIGERKFDVSELGMTYFLRTFEGPESPFVAIPVFPNRAFRHSAIYINKASGIERPEDLNGKTIGELALYSHDAGIMPKGMLSDEHGFKPETCRWVIGGLDWPLKPIDFVPHTHPVNVEVTDIPKGKELGAMLETGELDALISADVPKCILENSPKVTRLFPDYPTVEREYYKRTGIFPIMHTVVIRKDILAQHPGLAQSVYRGFWQAKKAAEEEYKHGMIFNNMGTMFPWFSKLITDDRAVIGEDWWPYGIEANRKAIDAVLRYHFEQGITNRLFKIEDIFVSELLTA</sequence>
<reference evidence="1 2" key="1">
    <citation type="submission" date="2018-06" db="EMBL/GenBank/DDBJ databases">
        <title>Comparative genomics of Brasilonema spp. strains.</title>
        <authorList>
            <person name="Alvarenga D.O."/>
            <person name="Fiore M.F."/>
            <person name="Varani A.M."/>
        </authorList>
    </citation>
    <scope>NUCLEOTIDE SEQUENCE [LARGE SCALE GENOMIC DNA]</scope>
    <source>
        <strain evidence="1 2">CENA114</strain>
    </source>
</reference>
<dbReference type="Gene3D" id="3.40.190.10">
    <property type="entry name" value="Periplasmic binding protein-like II"/>
    <property type="match status" value="1"/>
</dbReference>
<keyword evidence="2" id="KW-1185">Reference proteome</keyword>
<name>A0A856MI81_9CYAN</name>
<dbReference type="SUPFAM" id="SSF53850">
    <property type="entry name" value="Periplasmic binding protein-like II"/>
    <property type="match status" value="1"/>
</dbReference>